<dbReference type="Proteomes" id="UP000630142">
    <property type="component" value="Unassembled WGS sequence"/>
</dbReference>
<dbReference type="AlphaFoldDB" id="A0A8J3GM17"/>
<protein>
    <submittedName>
        <fullName evidence="1">Uncharacterized protein</fullName>
    </submittedName>
</protein>
<dbReference type="EMBL" id="BMZQ01000003">
    <property type="protein sequence ID" value="GHD21209.1"/>
    <property type="molecule type" value="Genomic_DNA"/>
</dbReference>
<comment type="caution">
    <text evidence="1">The sequence shown here is derived from an EMBL/GenBank/DDBJ whole genome shotgun (WGS) entry which is preliminary data.</text>
</comment>
<proteinExistence type="predicted"/>
<organism evidence="1 2">
    <name type="scientific">Tianweitania populi</name>
    <dbReference type="NCBI Taxonomy" id="1607949"/>
    <lineage>
        <taxon>Bacteria</taxon>
        <taxon>Pseudomonadati</taxon>
        <taxon>Pseudomonadota</taxon>
        <taxon>Alphaproteobacteria</taxon>
        <taxon>Hyphomicrobiales</taxon>
        <taxon>Phyllobacteriaceae</taxon>
        <taxon>Tianweitania</taxon>
    </lineage>
</organism>
<name>A0A8J3GM17_9HYPH</name>
<keyword evidence="2" id="KW-1185">Reference proteome</keyword>
<evidence type="ECO:0000313" key="1">
    <source>
        <dbReference type="EMBL" id="GHD21209.1"/>
    </source>
</evidence>
<accession>A0A8J3GM17</accession>
<sequence length="173" mass="18183">MFKQGVIPGLAGLISHSDDSSAASFDGSYANLTMATRSSYDARPLVSVGLLTGGCLLLVVFAACEKPPLPADRLSSLASYLDDPLITEVPVKGTVVLRPTHPSEVEVHWDASRDYGSTYYHFGNGSEIKVSSSEVGLDGIYLRPSWSSADGFIASGVPYLLIIDADANLGDGG</sequence>
<gene>
    <name evidence="1" type="ORF">GCM10016234_34630</name>
</gene>
<evidence type="ECO:0000313" key="2">
    <source>
        <dbReference type="Proteomes" id="UP000630142"/>
    </source>
</evidence>
<reference evidence="1" key="1">
    <citation type="journal article" date="2014" name="Int. J. Syst. Evol. Microbiol.">
        <title>Complete genome sequence of Corynebacterium casei LMG S-19264T (=DSM 44701T), isolated from a smear-ripened cheese.</title>
        <authorList>
            <consortium name="US DOE Joint Genome Institute (JGI-PGF)"/>
            <person name="Walter F."/>
            <person name="Albersmeier A."/>
            <person name="Kalinowski J."/>
            <person name="Ruckert C."/>
        </authorList>
    </citation>
    <scope>NUCLEOTIDE SEQUENCE</scope>
    <source>
        <strain evidence="1">KCTC 42249</strain>
    </source>
</reference>
<reference evidence="1" key="2">
    <citation type="submission" date="2020-09" db="EMBL/GenBank/DDBJ databases">
        <authorList>
            <person name="Sun Q."/>
            <person name="Kim S."/>
        </authorList>
    </citation>
    <scope>NUCLEOTIDE SEQUENCE</scope>
    <source>
        <strain evidence="1">KCTC 42249</strain>
    </source>
</reference>